<dbReference type="Pfam" id="PF00144">
    <property type="entry name" value="Beta-lactamase"/>
    <property type="match status" value="1"/>
</dbReference>
<dbReference type="EC" id="3.1.1.103" evidence="3"/>
<accession>A0ABU7RYB9</accession>
<sequence>MGSTVALTAIATGAVPAVAAPAAGPDAAGGPPGDALRAGLRAITDAGMPGVFAEVRDGRATWRGAAGVADVTTGRPMMPHFQHRIGSITKTFVATALLQLVGERRLSLDAPLRRYLPEFATAGVTVRMLLNHTSGINDYDHVVFGTVEGIERYQRETITPVELVRIGLSQPPTNAPGERHVYSNTNYILAGLLLERITGRSAEREIGRRILRPLRLRQTYFPGTDRRIDGPHAGGYVPWVDGTLRDFSVYNMSWAWTAGALVSTTADLNRFFRGLLGGELLRPAELAEMRRTVVVDPTHPDAAGYGLGLMGLTTLGGHSWGHDGVVLGHQTISLHSPDGRRQASVALNATHYWVPGQPDPIGAALFDFLAVALGTPSGAAGTSAEVWRQRDGAARDVRRGPLSAVPGQAVLAGALPGTAGSGRVGEG</sequence>
<keyword evidence="1" id="KW-0732">Signal</keyword>
<gene>
    <name evidence="3" type="ORF">V1633_22160</name>
</gene>
<feature type="chain" id="PRO_5047377513" evidence="1">
    <location>
        <begin position="20"/>
        <end position="427"/>
    </location>
</feature>
<dbReference type="Proteomes" id="UP001332243">
    <property type="component" value="Unassembled WGS sequence"/>
</dbReference>
<keyword evidence="3" id="KW-0378">Hydrolase</keyword>
<feature type="domain" description="Beta-lactamase-related" evidence="2">
    <location>
        <begin position="45"/>
        <end position="352"/>
    </location>
</feature>
<dbReference type="Gene3D" id="3.40.710.10">
    <property type="entry name" value="DD-peptidase/beta-lactamase superfamily"/>
    <property type="match status" value="1"/>
</dbReference>
<name>A0ABU7RYB9_9ACTN</name>
<dbReference type="EMBL" id="JAZGQK010000019">
    <property type="protein sequence ID" value="MEE6261189.1"/>
    <property type="molecule type" value="Genomic_DNA"/>
</dbReference>
<dbReference type="PANTHER" id="PTHR46825:SF7">
    <property type="entry name" value="D-ALANYL-D-ALANINE CARBOXYPEPTIDASE"/>
    <property type="match status" value="1"/>
</dbReference>
<evidence type="ECO:0000313" key="3">
    <source>
        <dbReference type="EMBL" id="MEE6261189.1"/>
    </source>
</evidence>
<dbReference type="SUPFAM" id="SSF56601">
    <property type="entry name" value="beta-lactamase/transpeptidase-like"/>
    <property type="match status" value="1"/>
</dbReference>
<dbReference type="PANTHER" id="PTHR46825">
    <property type="entry name" value="D-ALANYL-D-ALANINE-CARBOXYPEPTIDASE/ENDOPEPTIDASE AMPH"/>
    <property type="match status" value="1"/>
</dbReference>
<evidence type="ECO:0000259" key="2">
    <source>
        <dbReference type="Pfam" id="PF00144"/>
    </source>
</evidence>
<proteinExistence type="predicted"/>
<dbReference type="GO" id="GO:0016787">
    <property type="term" value="F:hydrolase activity"/>
    <property type="evidence" value="ECO:0007669"/>
    <property type="project" value="UniProtKB-KW"/>
</dbReference>
<dbReference type="InterPro" id="IPR001466">
    <property type="entry name" value="Beta-lactam-related"/>
</dbReference>
<reference evidence="3 4" key="1">
    <citation type="submission" date="2024-01" db="EMBL/GenBank/DDBJ databases">
        <title>Genome insights into Plantactinospora sonchi sp. nov.</title>
        <authorList>
            <person name="Wang L."/>
        </authorList>
    </citation>
    <scope>NUCLEOTIDE SEQUENCE [LARGE SCALE GENOMIC DNA]</scope>
    <source>
        <strain evidence="3 4">NEAU-QY2</strain>
    </source>
</reference>
<organism evidence="3 4">
    <name type="scientific">Plantactinospora sonchi</name>
    <dbReference type="NCBI Taxonomy" id="1544735"/>
    <lineage>
        <taxon>Bacteria</taxon>
        <taxon>Bacillati</taxon>
        <taxon>Actinomycetota</taxon>
        <taxon>Actinomycetes</taxon>
        <taxon>Micromonosporales</taxon>
        <taxon>Micromonosporaceae</taxon>
        <taxon>Plantactinospora</taxon>
    </lineage>
</organism>
<comment type="caution">
    <text evidence="3">The sequence shown here is derived from an EMBL/GenBank/DDBJ whole genome shotgun (WGS) entry which is preliminary data.</text>
</comment>
<feature type="signal peptide" evidence="1">
    <location>
        <begin position="1"/>
        <end position="19"/>
    </location>
</feature>
<evidence type="ECO:0000256" key="1">
    <source>
        <dbReference type="SAM" id="SignalP"/>
    </source>
</evidence>
<keyword evidence="4" id="KW-1185">Reference proteome</keyword>
<protein>
    <submittedName>
        <fullName evidence="3">Serine hydrolase domain-containing protein</fullName>
        <ecNumber evidence="3">3.1.1.103</ecNumber>
    </submittedName>
</protein>
<dbReference type="RefSeq" id="WP_331216301.1">
    <property type="nucleotide sequence ID" value="NZ_JAZGQK010000019.1"/>
</dbReference>
<evidence type="ECO:0000313" key="4">
    <source>
        <dbReference type="Proteomes" id="UP001332243"/>
    </source>
</evidence>
<dbReference type="InterPro" id="IPR012338">
    <property type="entry name" value="Beta-lactam/transpept-like"/>
</dbReference>
<dbReference type="InterPro" id="IPR050491">
    <property type="entry name" value="AmpC-like"/>
</dbReference>